<evidence type="ECO:0000256" key="1">
    <source>
        <dbReference type="SAM" id="SignalP"/>
    </source>
</evidence>
<dbReference type="KEGG" id="smo:SELMODRAFT_412290"/>
<protein>
    <recommendedName>
        <fullName evidence="4">Peptidase S26 domain-containing protein</fullName>
    </recommendedName>
</protein>
<dbReference type="EMBL" id="GL377582">
    <property type="protein sequence ID" value="EFJ27270.1"/>
    <property type="molecule type" value="Genomic_DNA"/>
</dbReference>
<reference evidence="2 3" key="1">
    <citation type="journal article" date="2011" name="Science">
        <title>The Selaginella genome identifies genetic changes associated with the evolution of vascular plants.</title>
        <authorList>
            <person name="Banks J.A."/>
            <person name="Nishiyama T."/>
            <person name="Hasebe M."/>
            <person name="Bowman J.L."/>
            <person name="Gribskov M."/>
            <person name="dePamphilis C."/>
            <person name="Albert V.A."/>
            <person name="Aono N."/>
            <person name="Aoyama T."/>
            <person name="Ambrose B.A."/>
            <person name="Ashton N.W."/>
            <person name="Axtell M.J."/>
            <person name="Barker E."/>
            <person name="Barker M.S."/>
            <person name="Bennetzen J.L."/>
            <person name="Bonawitz N.D."/>
            <person name="Chapple C."/>
            <person name="Cheng C."/>
            <person name="Correa L.G."/>
            <person name="Dacre M."/>
            <person name="DeBarry J."/>
            <person name="Dreyer I."/>
            <person name="Elias M."/>
            <person name="Engstrom E.M."/>
            <person name="Estelle M."/>
            <person name="Feng L."/>
            <person name="Finet C."/>
            <person name="Floyd S.K."/>
            <person name="Frommer W.B."/>
            <person name="Fujita T."/>
            <person name="Gramzow L."/>
            <person name="Gutensohn M."/>
            <person name="Harholt J."/>
            <person name="Hattori M."/>
            <person name="Heyl A."/>
            <person name="Hirai T."/>
            <person name="Hiwatashi Y."/>
            <person name="Ishikawa M."/>
            <person name="Iwata M."/>
            <person name="Karol K.G."/>
            <person name="Koehler B."/>
            <person name="Kolukisaoglu U."/>
            <person name="Kubo M."/>
            <person name="Kurata T."/>
            <person name="Lalonde S."/>
            <person name="Li K."/>
            <person name="Li Y."/>
            <person name="Litt A."/>
            <person name="Lyons E."/>
            <person name="Manning G."/>
            <person name="Maruyama T."/>
            <person name="Michael T.P."/>
            <person name="Mikami K."/>
            <person name="Miyazaki S."/>
            <person name="Morinaga S."/>
            <person name="Murata T."/>
            <person name="Mueller-Roeber B."/>
            <person name="Nelson D.R."/>
            <person name="Obara M."/>
            <person name="Oguri Y."/>
            <person name="Olmstead R.G."/>
            <person name="Onodera N."/>
            <person name="Petersen B.L."/>
            <person name="Pils B."/>
            <person name="Prigge M."/>
            <person name="Rensing S.A."/>
            <person name="Riano-Pachon D.M."/>
            <person name="Roberts A.W."/>
            <person name="Sato Y."/>
            <person name="Scheller H.V."/>
            <person name="Schulz B."/>
            <person name="Schulz C."/>
            <person name="Shakirov E.V."/>
            <person name="Shibagaki N."/>
            <person name="Shinohara N."/>
            <person name="Shippen D.E."/>
            <person name="Soerensen I."/>
            <person name="Sotooka R."/>
            <person name="Sugimoto N."/>
            <person name="Sugita M."/>
            <person name="Sumikawa N."/>
            <person name="Tanurdzic M."/>
            <person name="Theissen G."/>
            <person name="Ulvskov P."/>
            <person name="Wakazuki S."/>
            <person name="Weng J.K."/>
            <person name="Willats W.W."/>
            <person name="Wipf D."/>
            <person name="Wolf P.G."/>
            <person name="Yang L."/>
            <person name="Zimmer A.D."/>
            <person name="Zhu Q."/>
            <person name="Mitros T."/>
            <person name="Hellsten U."/>
            <person name="Loque D."/>
            <person name="Otillar R."/>
            <person name="Salamov A."/>
            <person name="Schmutz J."/>
            <person name="Shapiro H."/>
            <person name="Lindquist E."/>
            <person name="Lucas S."/>
            <person name="Rokhsar D."/>
            <person name="Grigoriev I.V."/>
        </authorList>
    </citation>
    <scope>NUCLEOTIDE SEQUENCE [LARGE SCALE GENOMIC DNA]</scope>
</reference>
<keyword evidence="1" id="KW-0732">Signal</keyword>
<dbReference type="HOGENOM" id="CLU_1542701_0_0_1"/>
<gene>
    <name evidence="2" type="ORF">SELMODRAFT_412290</name>
</gene>
<name>D8RKN7_SELML</name>
<dbReference type="Gramene" id="EFJ27270">
    <property type="protein sequence ID" value="EFJ27270"/>
    <property type="gene ID" value="SELMODRAFT_412290"/>
</dbReference>
<evidence type="ECO:0000313" key="2">
    <source>
        <dbReference type="EMBL" id="EFJ27270.1"/>
    </source>
</evidence>
<organism evidence="3">
    <name type="scientific">Selaginella moellendorffii</name>
    <name type="common">Spikemoss</name>
    <dbReference type="NCBI Taxonomy" id="88036"/>
    <lineage>
        <taxon>Eukaryota</taxon>
        <taxon>Viridiplantae</taxon>
        <taxon>Streptophyta</taxon>
        <taxon>Embryophyta</taxon>
        <taxon>Tracheophyta</taxon>
        <taxon>Lycopodiopsida</taxon>
        <taxon>Selaginellales</taxon>
        <taxon>Selaginellaceae</taxon>
        <taxon>Selaginella</taxon>
    </lineage>
</organism>
<feature type="chain" id="PRO_5003121888" description="Peptidase S26 domain-containing protein" evidence="1">
    <location>
        <begin position="18"/>
        <end position="174"/>
    </location>
</feature>
<evidence type="ECO:0000313" key="3">
    <source>
        <dbReference type="Proteomes" id="UP000001514"/>
    </source>
</evidence>
<dbReference type="Proteomes" id="UP000001514">
    <property type="component" value="Unassembled WGS sequence"/>
</dbReference>
<evidence type="ECO:0008006" key="4">
    <source>
        <dbReference type="Google" id="ProtNLM"/>
    </source>
</evidence>
<accession>D8RKN7</accession>
<feature type="signal peptide" evidence="1">
    <location>
        <begin position="1"/>
        <end position="17"/>
    </location>
</feature>
<keyword evidence="3" id="KW-1185">Reference proteome</keyword>
<dbReference type="InParanoid" id="D8RKN7"/>
<proteinExistence type="predicted"/>
<sequence length="174" mass="19406">MALTGIALLNLANLGMCCMNKFQASGFSEGKVLRRFCASSKLSFISSKPKTFHFILESNISRAAIARKHGVPGDHVSIPGPVKYFLLLNARRETRIIQETTLHAGIAWNNRKVSSTRPRSACALHGAVPRHDVQFRYSIEEELEGSLCRRSSDFQVPELNLHLVKWNAETTQNA</sequence>
<dbReference type="AlphaFoldDB" id="D8RKN7"/>